<reference evidence="7 10" key="3">
    <citation type="submission" date="2019-08" db="EMBL/GenBank/DDBJ databases">
        <title>Complete genome sequence of Rhodanobacter glycinis strain T01E-68 isolated from tomato root.</title>
        <authorList>
            <person name="Weon H.-Y."/>
            <person name="Lee S.A."/>
        </authorList>
    </citation>
    <scope>NUCLEOTIDE SEQUENCE [LARGE SCALE GENOMIC DNA]</scope>
    <source>
        <strain evidence="7 10">T01E-68</strain>
    </source>
</reference>
<dbReference type="AlphaFoldDB" id="A0A1I4EDM1"/>
<comment type="subcellular location">
    <subcellularLocation>
        <location evidence="1">Membrane</location>
        <topology evidence="1">Multi-pass membrane protein</topology>
    </subcellularLocation>
</comment>
<feature type="transmembrane region" description="Helical" evidence="5">
    <location>
        <begin position="70"/>
        <end position="90"/>
    </location>
</feature>
<dbReference type="InterPro" id="IPR050925">
    <property type="entry name" value="Rhomboid_protease_S54"/>
</dbReference>
<dbReference type="Gene3D" id="1.20.1540.10">
    <property type="entry name" value="Rhomboid-like"/>
    <property type="match status" value="1"/>
</dbReference>
<reference evidence="8" key="2">
    <citation type="submission" date="2016-10" db="EMBL/GenBank/DDBJ databases">
        <authorList>
            <person name="de Groot N.N."/>
        </authorList>
    </citation>
    <scope>NUCLEOTIDE SEQUENCE [LARGE SCALE GENOMIC DNA]</scope>
    <source>
        <strain evidence="8">MO64</strain>
    </source>
</reference>
<dbReference type="PANTHER" id="PTHR43731">
    <property type="entry name" value="RHOMBOID PROTEASE"/>
    <property type="match status" value="1"/>
</dbReference>
<feature type="transmembrane region" description="Helical" evidence="5">
    <location>
        <begin position="187"/>
        <end position="207"/>
    </location>
</feature>
<evidence type="ECO:0000313" key="10">
    <source>
        <dbReference type="Proteomes" id="UP000321807"/>
    </source>
</evidence>
<dbReference type="GO" id="GO:0004252">
    <property type="term" value="F:serine-type endopeptidase activity"/>
    <property type="evidence" value="ECO:0007669"/>
    <property type="project" value="InterPro"/>
</dbReference>
<keyword evidence="8" id="KW-0645">Protease</keyword>
<dbReference type="InterPro" id="IPR022764">
    <property type="entry name" value="Peptidase_S54_rhomboid_dom"/>
</dbReference>
<name>A0A1I4EDM1_9GAMM</name>
<evidence type="ECO:0000313" key="9">
    <source>
        <dbReference type="Proteomes" id="UP000198725"/>
    </source>
</evidence>
<feature type="transmembrane region" description="Helical" evidence="5">
    <location>
        <begin position="156"/>
        <end position="175"/>
    </location>
</feature>
<proteinExistence type="predicted"/>
<gene>
    <name evidence="7" type="ORF">CS053_05575</name>
    <name evidence="8" type="ORF">SAMN05192579_11239</name>
</gene>
<evidence type="ECO:0000256" key="5">
    <source>
        <dbReference type="SAM" id="Phobius"/>
    </source>
</evidence>
<evidence type="ECO:0000259" key="6">
    <source>
        <dbReference type="Pfam" id="PF01694"/>
    </source>
</evidence>
<keyword evidence="9" id="KW-1185">Reference proteome</keyword>
<dbReference type="Proteomes" id="UP000321807">
    <property type="component" value="Chromosome"/>
</dbReference>
<evidence type="ECO:0000313" key="8">
    <source>
        <dbReference type="EMBL" id="SFL03878.1"/>
    </source>
</evidence>
<dbReference type="InterPro" id="IPR035952">
    <property type="entry name" value="Rhomboid-like_sf"/>
</dbReference>
<dbReference type="RefSeq" id="WP_008216147.1">
    <property type="nucleotide sequence ID" value="NZ_CP042807.1"/>
</dbReference>
<dbReference type="PANTHER" id="PTHR43731:SF26">
    <property type="entry name" value="RHOMBOID-LIKE PROTEIN 10, CHLOROPLASTIC"/>
    <property type="match status" value="1"/>
</dbReference>
<dbReference type="SUPFAM" id="SSF144091">
    <property type="entry name" value="Rhomboid-like"/>
    <property type="match status" value="1"/>
</dbReference>
<evidence type="ECO:0000256" key="1">
    <source>
        <dbReference type="ARBA" id="ARBA00004141"/>
    </source>
</evidence>
<dbReference type="KEGG" id="rgl:CS053_05575"/>
<evidence type="ECO:0000256" key="3">
    <source>
        <dbReference type="ARBA" id="ARBA00022989"/>
    </source>
</evidence>
<dbReference type="EMBL" id="FOSR01000012">
    <property type="protein sequence ID" value="SFL03878.1"/>
    <property type="molecule type" value="Genomic_DNA"/>
</dbReference>
<keyword evidence="2 5" id="KW-0812">Transmembrane</keyword>
<reference evidence="9" key="1">
    <citation type="submission" date="2016-10" db="EMBL/GenBank/DDBJ databases">
        <authorList>
            <person name="Varghese N."/>
            <person name="Submissions S."/>
        </authorList>
    </citation>
    <scope>NUCLEOTIDE SEQUENCE [LARGE SCALE GENOMIC DNA]</scope>
    <source>
        <strain evidence="9">MO64</strain>
    </source>
</reference>
<evidence type="ECO:0000256" key="2">
    <source>
        <dbReference type="ARBA" id="ARBA00022692"/>
    </source>
</evidence>
<evidence type="ECO:0000256" key="4">
    <source>
        <dbReference type="ARBA" id="ARBA00023136"/>
    </source>
</evidence>
<keyword evidence="3 5" id="KW-1133">Transmembrane helix</keyword>
<feature type="domain" description="Peptidase S54 rhomboid" evidence="6">
    <location>
        <begin position="62"/>
        <end position="204"/>
    </location>
</feature>
<organism evidence="8 9">
    <name type="scientific">Rhodanobacter glycinis</name>
    <dbReference type="NCBI Taxonomy" id="582702"/>
    <lineage>
        <taxon>Bacteria</taxon>
        <taxon>Pseudomonadati</taxon>
        <taxon>Pseudomonadota</taxon>
        <taxon>Gammaproteobacteria</taxon>
        <taxon>Lysobacterales</taxon>
        <taxon>Rhodanobacteraceae</taxon>
        <taxon>Rhodanobacter</taxon>
    </lineage>
</organism>
<keyword evidence="8" id="KW-0378">Hydrolase</keyword>
<feature type="transmembrane region" description="Helical" evidence="5">
    <location>
        <begin position="127"/>
        <end position="149"/>
    </location>
</feature>
<protein>
    <submittedName>
        <fullName evidence="8">Membrane associated serine protease, rhomboid family</fullName>
    </submittedName>
    <submittedName>
        <fullName evidence="7">Rhomboid family intramembrane serine protease</fullName>
    </submittedName>
</protein>
<dbReference type="Pfam" id="PF01694">
    <property type="entry name" value="Rhomboid"/>
    <property type="match status" value="1"/>
</dbReference>
<evidence type="ECO:0000313" key="7">
    <source>
        <dbReference type="EMBL" id="QEE24034.1"/>
    </source>
</evidence>
<feature type="transmembrane region" description="Helical" evidence="5">
    <location>
        <begin position="102"/>
        <end position="121"/>
    </location>
</feature>
<accession>A0A1I4EDM1</accession>
<dbReference type="GO" id="GO:0006508">
    <property type="term" value="P:proteolysis"/>
    <property type="evidence" value="ECO:0007669"/>
    <property type="project" value="UniProtKB-KW"/>
</dbReference>
<dbReference type="EMBL" id="CP042807">
    <property type="protein sequence ID" value="QEE24034.1"/>
    <property type="molecule type" value="Genomic_DNA"/>
</dbReference>
<sequence length="221" mass="24510">MPFNLPPVTRNLLIANVLVFVLQLLLHDQTSLALTQHFALWPLGPDVTGATPDGHVITAGFRIWQVVTYAFMHGGFTHILFNMFALYMFGGAIEQTFGARHFVIYYFVCAIVAALAQLLVVKYFTHGFYPTIGASGAIFGLLLAFGMLYPQEKVMLLFLPVPMPAWLFVIGYAAVELFMGVTGTEAGVAHFAHLGGMVGGIVLIQYWRGKFPIKPKRRLMR</sequence>
<dbReference type="GO" id="GO:0016020">
    <property type="term" value="C:membrane"/>
    <property type="evidence" value="ECO:0007669"/>
    <property type="project" value="UniProtKB-SubCell"/>
</dbReference>
<keyword evidence="4 5" id="KW-0472">Membrane</keyword>
<dbReference type="Proteomes" id="UP000198725">
    <property type="component" value="Unassembled WGS sequence"/>
</dbReference>